<dbReference type="InterPro" id="IPR001173">
    <property type="entry name" value="Glyco_trans_2-like"/>
</dbReference>
<evidence type="ECO:0000259" key="1">
    <source>
        <dbReference type="Pfam" id="PF00535"/>
    </source>
</evidence>
<dbReference type="SUPFAM" id="SSF53448">
    <property type="entry name" value="Nucleotide-diphospho-sugar transferases"/>
    <property type="match status" value="1"/>
</dbReference>
<feature type="non-terminal residue" evidence="2">
    <location>
        <position position="90"/>
    </location>
</feature>
<dbReference type="EMBL" id="LAZR01038068">
    <property type="protein sequence ID" value="KKL20517.1"/>
    <property type="molecule type" value="Genomic_DNA"/>
</dbReference>
<dbReference type="CDD" id="cd00761">
    <property type="entry name" value="Glyco_tranf_GTA_type"/>
    <property type="match status" value="1"/>
</dbReference>
<protein>
    <recommendedName>
        <fullName evidence="1">Glycosyltransferase 2-like domain-containing protein</fullName>
    </recommendedName>
</protein>
<comment type="caution">
    <text evidence="2">The sequence shown here is derived from an EMBL/GenBank/DDBJ whole genome shotgun (WGS) entry which is preliminary data.</text>
</comment>
<name>A0A0F9C2N2_9ZZZZ</name>
<proteinExistence type="predicted"/>
<dbReference type="AlphaFoldDB" id="A0A0F9C2N2"/>
<dbReference type="Gene3D" id="3.90.550.10">
    <property type="entry name" value="Spore Coat Polysaccharide Biosynthesis Protein SpsA, Chain A"/>
    <property type="match status" value="1"/>
</dbReference>
<gene>
    <name evidence="2" type="ORF">LCGC14_2454680</name>
</gene>
<reference evidence="2" key="1">
    <citation type="journal article" date="2015" name="Nature">
        <title>Complex archaea that bridge the gap between prokaryotes and eukaryotes.</title>
        <authorList>
            <person name="Spang A."/>
            <person name="Saw J.H."/>
            <person name="Jorgensen S.L."/>
            <person name="Zaremba-Niedzwiedzka K."/>
            <person name="Martijn J."/>
            <person name="Lind A.E."/>
            <person name="van Eijk R."/>
            <person name="Schleper C."/>
            <person name="Guy L."/>
            <person name="Ettema T.J."/>
        </authorList>
    </citation>
    <scope>NUCLEOTIDE SEQUENCE</scope>
</reference>
<dbReference type="Pfam" id="PF00535">
    <property type="entry name" value="Glycos_transf_2"/>
    <property type="match status" value="1"/>
</dbReference>
<dbReference type="InterPro" id="IPR029044">
    <property type="entry name" value="Nucleotide-diphossugar_trans"/>
</dbReference>
<evidence type="ECO:0000313" key="2">
    <source>
        <dbReference type="EMBL" id="KKL20517.1"/>
    </source>
</evidence>
<sequence length="90" mass="10216">MTEFEYKLSLLIPGWNAEQYIENCVSSLLENDYTNFEIILITGGSDSSYNISIKLQERFPGKIKVAKQEIPHKNIALNIGLKQVEGEIII</sequence>
<feature type="domain" description="Glycosyltransferase 2-like" evidence="1">
    <location>
        <begin position="9"/>
        <end position="90"/>
    </location>
</feature>
<accession>A0A0F9C2N2</accession>
<dbReference type="PANTHER" id="PTHR22916">
    <property type="entry name" value="GLYCOSYLTRANSFERASE"/>
    <property type="match status" value="1"/>
</dbReference>
<organism evidence="2">
    <name type="scientific">marine sediment metagenome</name>
    <dbReference type="NCBI Taxonomy" id="412755"/>
    <lineage>
        <taxon>unclassified sequences</taxon>
        <taxon>metagenomes</taxon>
        <taxon>ecological metagenomes</taxon>
    </lineage>
</organism>